<reference evidence="2" key="1">
    <citation type="submission" date="2022-07" db="EMBL/GenBank/DDBJ databases">
        <title>Phylogenomic reconstructions and comparative analyses of Kickxellomycotina fungi.</title>
        <authorList>
            <person name="Reynolds N.K."/>
            <person name="Stajich J.E."/>
            <person name="Barry K."/>
            <person name="Grigoriev I.V."/>
            <person name="Crous P."/>
            <person name="Smith M.E."/>
        </authorList>
    </citation>
    <scope>NUCLEOTIDE SEQUENCE</scope>
    <source>
        <strain evidence="2">RSA 567</strain>
    </source>
</reference>
<dbReference type="OrthoDB" id="10436654at2759"/>
<sequence>MSSGCIRHWYSGTAACAVSKRQILRDRQSRRHRPKPYKSTDPFATFQTTYFEIQLDPDYRPPLQSPFSSTPALFQPLDPQLAEIPAKISDATTAQHLWTAYRKYREINAQRMPDGNYYRRIVTLLSDFHRQLLDQQNVEQYGPFDSGESSMKKPLAKPHPRHRSKHEPSHRAPPPPILESARRITTFCNHWLVLAQKAQQVYDLQQDPTTRYLRESFLLLLPSPDDLALMSRALCCADQPHAALNVAMQTKQWFKVPTPAVVGPILAYFATTSDLDNLRKLRTQLFRWQVVYTREIAHPILECLAKHNEFQDFEATVEFCHRQLTLGIAASVLAKAAQSFARASNATAIDYLYELITYQWAEMSHADYLRWFRALKLMRRADLACTLVHQLCYEKKTCSGRQPLSLELYEAMVAALFRGQQPEYYQEICRLHRHLQSEGEGPSSLNGTCSGGGAGWYPLQYRYTPHLFWQLLHAYSQCNNRTGTLQIYTAGRHLHEYTNPGTVHTIVADLVQVNLLDEAVAFLQNQVPRAVPVKGNTFLAIITAVTATAGMHNHLLPLIRSNMRLRRVAFDPPMTVTNQVT</sequence>
<evidence type="ECO:0000313" key="3">
    <source>
        <dbReference type="Proteomes" id="UP001151582"/>
    </source>
</evidence>
<dbReference type="EMBL" id="JANBQB010000034">
    <property type="protein sequence ID" value="KAJ1983985.1"/>
    <property type="molecule type" value="Genomic_DNA"/>
</dbReference>
<proteinExistence type="predicted"/>
<feature type="region of interest" description="Disordered" evidence="1">
    <location>
        <begin position="140"/>
        <end position="177"/>
    </location>
</feature>
<dbReference type="AlphaFoldDB" id="A0A9W8BCC5"/>
<evidence type="ECO:0000256" key="1">
    <source>
        <dbReference type="SAM" id="MobiDB-lite"/>
    </source>
</evidence>
<name>A0A9W8BCC5_9FUNG</name>
<organism evidence="2 3">
    <name type="scientific">Dimargaris verticillata</name>
    <dbReference type="NCBI Taxonomy" id="2761393"/>
    <lineage>
        <taxon>Eukaryota</taxon>
        <taxon>Fungi</taxon>
        <taxon>Fungi incertae sedis</taxon>
        <taxon>Zoopagomycota</taxon>
        <taxon>Kickxellomycotina</taxon>
        <taxon>Dimargaritomycetes</taxon>
        <taxon>Dimargaritales</taxon>
        <taxon>Dimargaritaceae</taxon>
        <taxon>Dimargaris</taxon>
    </lineage>
</organism>
<dbReference type="Proteomes" id="UP001151582">
    <property type="component" value="Unassembled WGS sequence"/>
</dbReference>
<gene>
    <name evidence="2" type="ORF">H4R34_000945</name>
</gene>
<feature type="compositionally biased region" description="Basic residues" evidence="1">
    <location>
        <begin position="154"/>
        <end position="165"/>
    </location>
</feature>
<accession>A0A9W8BCC5</accession>
<comment type="caution">
    <text evidence="2">The sequence shown here is derived from an EMBL/GenBank/DDBJ whole genome shotgun (WGS) entry which is preliminary data.</text>
</comment>
<protein>
    <submittedName>
        <fullName evidence="2">Uncharacterized protein</fullName>
    </submittedName>
</protein>
<keyword evidence="3" id="KW-1185">Reference proteome</keyword>
<evidence type="ECO:0000313" key="2">
    <source>
        <dbReference type="EMBL" id="KAJ1983985.1"/>
    </source>
</evidence>